<sequence>MTADERVAMYFIEDQLADLTDAIREPVQNGTDSLGSSCLLDSVSPERSLILDDGAGVEFDHYEDEVSDPDSYRWRRSVRERRKRFAYV</sequence>
<organism evidence="1 2">
    <name type="scientific">Natrinema limicola JCM 13563</name>
    <dbReference type="NCBI Taxonomy" id="1230457"/>
    <lineage>
        <taxon>Archaea</taxon>
        <taxon>Methanobacteriati</taxon>
        <taxon>Methanobacteriota</taxon>
        <taxon>Stenosarchaea group</taxon>
        <taxon>Halobacteria</taxon>
        <taxon>Halobacteriales</taxon>
        <taxon>Natrialbaceae</taxon>
        <taxon>Natrinema</taxon>
    </lineage>
</organism>
<reference evidence="1 2" key="1">
    <citation type="journal article" date="2014" name="PLoS Genet.">
        <title>Phylogenetically driven sequencing of extremely halophilic archaea reveals strategies for static and dynamic osmo-response.</title>
        <authorList>
            <person name="Becker E.A."/>
            <person name="Seitzer P.M."/>
            <person name="Tritt A."/>
            <person name="Larsen D."/>
            <person name="Krusor M."/>
            <person name="Yao A.I."/>
            <person name="Wu D."/>
            <person name="Madern D."/>
            <person name="Eisen J.A."/>
            <person name="Darling A.E."/>
            <person name="Facciotti M.T."/>
        </authorList>
    </citation>
    <scope>NUCLEOTIDE SEQUENCE [LARGE SCALE GENOMIC DNA]</scope>
    <source>
        <strain evidence="1 2">JCM 13563</strain>
    </source>
</reference>
<keyword evidence="2" id="KW-1185">Reference proteome</keyword>
<proteinExistence type="predicted"/>
<evidence type="ECO:0000313" key="2">
    <source>
        <dbReference type="Proteomes" id="UP000011615"/>
    </source>
</evidence>
<dbReference type="Proteomes" id="UP000011615">
    <property type="component" value="Unassembled WGS sequence"/>
</dbReference>
<name>M0C3X3_9EURY</name>
<dbReference type="eggNOG" id="arCOG11794">
    <property type="taxonomic scope" value="Archaea"/>
</dbReference>
<dbReference type="PATRIC" id="fig|1230457.4.peg.3355"/>
<accession>M0C3X3</accession>
<dbReference type="EMBL" id="AOIT01000069">
    <property type="protein sequence ID" value="ELZ17002.1"/>
    <property type="molecule type" value="Genomic_DNA"/>
</dbReference>
<dbReference type="AlphaFoldDB" id="M0C3X3"/>
<dbReference type="RefSeq" id="WP_008014992.1">
    <property type="nucleotide sequence ID" value="NZ_AOIT01000069.1"/>
</dbReference>
<comment type="caution">
    <text evidence="1">The sequence shown here is derived from an EMBL/GenBank/DDBJ whole genome shotgun (WGS) entry which is preliminary data.</text>
</comment>
<gene>
    <name evidence="1" type="ORF">C476_16770</name>
</gene>
<protein>
    <submittedName>
        <fullName evidence="1">Uncharacterized protein</fullName>
    </submittedName>
</protein>
<evidence type="ECO:0000313" key="1">
    <source>
        <dbReference type="EMBL" id="ELZ17002.1"/>
    </source>
</evidence>